<evidence type="ECO:0000313" key="2">
    <source>
        <dbReference type="EMBL" id="MBE1486900.1"/>
    </source>
</evidence>
<keyword evidence="1" id="KW-0812">Transmembrane</keyword>
<reference evidence="2" key="1">
    <citation type="submission" date="2020-10" db="EMBL/GenBank/DDBJ databases">
        <title>Sequencing the genomes of 1000 actinobacteria strains.</title>
        <authorList>
            <person name="Klenk H.-P."/>
        </authorList>
    </citation>
    <scope>NUCLEOTIDE SEQUENCE</scope>
    <source>
        <strain evidence="2">DSM 46832</strain>
    </source>
</reference>
<gene>
    <name evidence="2" type="ORF">H4W31_002538</name>
</gene>
<evidence type="ECO:0000313" key="3">
    <source>
        <dbReference type="Proteomes" id="UP000649753"/>
    </source>
</evidence>
<protein>
    <submittedName>
        <fullName evidence="2">Membrane protein YqjE</fullName>
    </submittedName>
</protein>
<comment type="caution">
    <text evidence="2">The sequence shown here is derived from an EMBL/GenBank/DDBJ whole genome shotgun (WGS) entry which is preliminary data.</text>
</comment>
<dbReference type="RefSeq" id="WP_192766844.1">
    <property type="nucleotide sequence ID" value="NZ_JADBEB010000001.1"/>
</dbReference>
<feature type="transmembrane region" description="Helical" evidence="1">
    <location>
        <begin position="108"/>
        <end position="132"/>
    </location>
</feature>
<keyword evidence="1" id="KW-1133">Transmembrane helix</keyword>
<dbReference type="AlphaFoldDB" id="A0A927QWH0"/>
<feature type="transmembrane region" description="Helical" evidence="1">
    <location>
        <begin position="86"/>
        <end position="102"/>
    </location>
</feature>
<feature type="transmembrane region" description="Helical" evidence="1">
    <location>
        <begin position="54"/>
        <end position="74"/>
    </location>
</feature>
<evidence type="ECO:0000256" key="1">
    <source>
        <dbReference type="SAM" id="Phobius"/>
    </source>
</evidence>
<keyword evidence="1" id="KW-0472">Membrane</keyword>
<accession>A0A927QWH0</accession>
<sequence length="151" mass="15592">MGHNPVNHPARPIYRAIGGLTGVYLVLFGVLGIVETSGGEFFAQDETAVLGQGTNLGNSVISAVLGVIILAVALIGRNVDAAVNKVLGYALMAFGLAGLAVLRTDANYLNFTIATTIVLMIIGQVLLVAGMYGKVGSEDDAKAFESARLVS</sequence>
<organism evidence="2 3">
    <name type="scientific">Plantactinospora soyae</name>
    <dbReference type="NCBI Taxonomy" id="1544732"/>
    <lineage>
        <taxon>Bacteria</taxon>
        <taxon>Bacillati</taxon>
        <taxon>Actinomycetota</taxon>
        <taxon>Actinomycetes</taxon>
        <taxon>Micromonosporales</taxon>
        <taxon>Micromonosporaceae</taxon>
        <taxon>Plantactinospora</taxon>
    </lineage>
</organism>
<dbReference type="EMBL" id="JADBEB010000001">
    <property type="protein sequence ID" value="MBE1486900.1"/>
    <property type="molecule type" value="Genomic_DNA"/>
</dbReference>
<keyword evidence="3" id="KW-1185">Reference proteome</keyword>
<name>A0A927QWH0_9ACTN</name>
<dbReference type="Proteomes" id="UP000649753">
    <property type="component" value="Unassembled WGS sequence"/>
</dbReference>
<feature type="transmembrane region" description="Helical" evidence="1">
    <location>
        <begin position="12"/>
        <end position="34"/>
    </location>
</feature>
<proteinExistence type="predicted"/>